<dbReference type="EMBL" id="JAMKFB020000022">
    <property type="protein sequence ID" value="KAL0159389.1"/>
    <property type="molecule type" value="Genomic_DNA"/>
</dbReference>
<keyword evidence="3" id="KW-1185">Reference proteome</keyword>
<feature type="domain" description="Rubicon Homology" evidence="1">
    <location>
        <begin position="6"/>
        <end position="79"/>
    </location>
</feature>
<comment type="caution">
    <text evidence="2">The sequence shown here is derived from an EMBL/GenBank/DDBJ whole genome shotgun (WGS) entry which is preliminary data.</text>
</comment>
<feature type="non-terminal residue" evidence="2">
    <location>
        <position position="79"/>
    </location>
</feature>
<name>A0ABD0NBH1_CIRMR</name>
<dbReference type="Proteomes" id="UP001529510">
    <property type="component" value="Unassembled WGS sequence"/>
</dbReference>
<evidence type="ECO:0000259" key="1">
    <source>
        <dbReference type="SMART" id="SM01175"/>
    </source>
</evidence>
<organism evidence="2 3">
    <name type="scientific">Cirrhinus mrigala</name>
    <name type="common">Mrigala</name>
    <dbReference type="NCBI Taxonomy" id="683832"/>
    <lineage>
        <taxon>Eukaryota</taxon>
        <taxon>Metazoa</taxon>
        <taxon>Chordata</taxon>
        <taxon>Craniata</taxon>
        <taxon>Vertebrata</taxon>
        <taxon>Euteleostomi</taxon>
        <taxon>Actinopterygii</taxon>
        <taxon>Neopterygii</taxon>
        <taxon>Teleostei</taxon>
        <taxon>Ostariophysi</taxon>
        <taxon>Cypriniformes</taxon>
        <taxon>Cyprinidae</taxon>
        <taxon>Labeoninae</taxon>
        <taxon>Labeonini</taxon>
        <taxon>Cirrhinus</taxon>
    </lineage>
</organism>
<dbReference type="InterPro" id="IPR025258">
    <property type="entry name" value="RH_dom"/>
</dbReference>
<accession>A0ABD0NBH1</accession>
<gene>
    <name evidence="2" type="ORF">M9458_043114</name>
</gene>
<evidence type="ECO:0000313" key="2">
    <source>
        <dbReference type="EMBL" id="KAL0159389.1"/>
    </source>
</evidence>
<reference evidence="2 3" key="1">
    <citation type="submission" date="2024-05" db="EMBL/GenBank/DDBJ databases">
        <title>Genome sequencing and assembly of Indian major carp, Cirrhinus mrigala (Hamilton, 1822).</title>
        <authorList>
            <person name="Mohindra V."/>
            <person name="Chowdhury L.M."/>
            <person name="Lal K."/>
            <person name="Jena J.K."/>
        </authorList>
    </citation>
    <scope>NUCLEOTIDE SEQUENCE [LARGE SCALE GENOMIC DNA]</scope>
    <source>
        <strain evidence="2">CM1030</strain>
        <tissue evidence="2">Blood</tissue>
    </source>
</reference>
<dbReference type="InterPro" id="IPR052428">
    <property type="entry name" value="Autophagy_HostDef_Reg"/>
</dbReference>
<proteinExistence type="predicted"/>
<dbReference type="PANTHER" id="PTHR45971:SF3">
    <property type="entry name" value="RUN DOMAIN BECLIN-1-INTERACTING AND CYSTEINE-RICH DOMAIN-CONTAINING PROTEIN"/>
    <property type="match status" value="1"/>
</dbReference>
<dbReference type="SMART" id="SM01175">
    <property type="entry name" value="DUF4206"/>
    <property type="match status" value="1"/>
</dbReference>
<dbReference type="AlphaFoldDB" id="A0ABD0NBH1"/>
<sequence>YIKRLRYCEYLGRYFCQCCHENSQAVVPAKILRKWDFSKNYVSNFSRDLLAKIAGDPLFNLNDINSGLYKKVKALETVR</sequence>
<feature type="non-terminal residue" evidence="2">
    <location>
        <position position="1"/>
    </location>
</feature>
<protein>
    <recommendedName>
        <fullName evidence="1">Rubicon Homology domain-containing protein</fullName>
    </recommendedName>
</protein>
<evidence type="ECO:0000313" key="3">
    <source>
        <dbReference type="Proteomes" id="UP001529510"/>
    </source>
</evidence>
<dbReference type="Pfam" id="PF13901">
    <property type="entry name" value="RH_dom"/>
    <property type="match status" value="1"/>
</dbReference>
<dbReference type="PANTHER" id="PTHR45971">
    <property type="entry name" value="PHOX (PX) DOMAIN-CONTAINING PROTEIN"/>
    <property type="match status" value="1"/>
</dbReference>